<gene>
    <name evidence="2" type="ORF">NA57DRAFT_77526</name>
</gene>
<dbReference type="Proteomes" id="UP000799772">
    <property type="component" value="Unassembled WGS sequence"/>
</dbReference>
<keyword evidence="3" id="KW-1185">Reference proteome</keyword>
<protein>
    <recommendedName>
        <fullName evidence="1">Heterokaryon incompatibility domain-containing protein</fullName>
    </recommendedName>
</protein>
<dbReference type="OrthoDB" id="5428863at2759"/>
<accession>A0A9P4M7E8</accession>
<dbReference type="PANTHER" id="PTHR33112:SF1">
    <property type="entry name" value="HETEROKARYON INCOMPATIBILITY DOMAIN-CONTAINING PROTEIN"/>
    <property type="match status" value="1"/>
</dbReference>
<evidence type="ECO:0000313" key="3">
    <source>
        <dbReference type="Proteomes" id="UP000799772"/>
    </source>
</evidence>
<sequence>MDAIYENAHVTFIAATGSDAESGLPGVSFGRRTAQAQVQFGDLQLLSTMRHPSLLIYTSTWSKRGWTFQEALLSCRRLFFTEDQVYFECRSIHCQETVKVDFDFIRSKSKKSGDSYHSPGLFNMLSNQETDMSIAAELPKTLIAAYGLISKFSERKLSLESDSLRAFLGILRYLSRLQPSVRHFWGLPVAVNEDLANITEDFTRGLLWSRRTPDREQRRSQFPSWSWTSWAGPVSFFYLESSNFLPRCRPKIELEFEEGSQMGLSTAMVSPMFSTCSDFYPIALHVECTVILPAALEFSKVNLTGMRPKLFNAPVNIIYSEPLVDLSDVYIMLETQEVELLLLYSTPEPAQIAGLLVKHYYGYALRVGMWECSIALDSTVDGNLAVRIGNSVHDLKLDLHWKRKRTRIV</sequence>
<feature type="domain" description="Heterokaryon incompatibility" evidence="1">
    <location>
        <begin position="1"/>
        <end position="70"/>
    </location>
</feature>
<proteinExistence type="predicted"/>
<comment type="caution">
    <text evidence="2">The sequence shown here is derived from an EMBL/GenBank/DDBJ whole genome shotgun (WGS) entry which is preliminary data.</text>
</comment>
<name>A0A9P4M7E8_9PEZI</name>
<reference evidence="2" key="1">
    <citation type="journal article" date="2020" name="Stud. Mycol.">
        <title>101 Dothideomycetes genomes: a test case for predicting lifestyles and emergence of pathogens.</title>
        <authorList>
            <person name="Haridas S."/>
            <person name="Albert R."/>
            <person name="Binder M."/>
            <person name="Bloem J."/>
            <person name="Labutti K."/>
            <person name="Salamov A."/>
            <person name="Andreopoulos B."/>
            <person name="Baker S."/>
            <person name="Barry K."/>
            <person name="Bills G."/>
            <person name="Bluhm B."/>
            <person name="Cannon C."/>
            <person name="Castanera R."/>
            <person name="Culley D."/>
            <person name="Daum C."/>
            <person name="Ezra D."/>
            <person name="Gonzalez J."/>
            <person name="Henrissat B."/>
            <person name="Kuo A."/>
            <person name="Liang C."/>
            <person name="Lipzen A."/>
            <person name="Lutzoni F."/>
            <person name="Magnuson J."/>
            <person name="Mondo S."/>
            <person name="Nolan M."/>
            <person name="Ohm R."/>
            <person name="Pangilinan J."/>
            <person name="Park H.-J."/>
            <person name="Ramirez L."/>
            <person name="Alfaro M."/>
            <person name="Sun H."/>
            <person name="Tritt A."/>
            <person name="Yoshinaga Y."/>
            <person name="Zwiers L.-H."/>
            <person name="Turgeon B."/>
            <person name="Goodwin S."/>
            <person name="Spatafora J."/>
            <person name="Crous P."/>
            <person name="Grigoriev I."/>
        </authorList>
    </citation>
    <scope>NUCLEOTIDE SEQUENCE</scope>
    <source>
        <strain evidence="2">CBS 133067</strain>
    </source>
</reference>
<dbReference type="InterPro" id="IPR010730">
    <property type="entry name" value="HET"/>
</dbReference>
<evidence type="ECO:0000259" key="1">
    <source>
        <dbReference type="Pfam" id="PF06985"/>
    </source>
</evidence>
<dbReference type="AlphaFoldDB" id="A0A9P4M7E8"/>
<dbReference type="EMBL" id="ML978128">
    <property type="protein sequence ID" value="KAF2097272.1"/>
    <property type="molecule type" value="Genomic_DNA"/>
</dbReference>
<dbReference type="PANTHER" id="PTHR33112">
    <property type="entry name" value="DOMAIN PROTEIN, PUTATIVE-RELATED"/>
    <property type="match status" value="1"/>
</dbReference>
<dbReference type="Pfam" id="PF06985">
    <property type="entry name" value="HET"/>
    <property type="match status" value="1"/>
</dbReference>
<evidence type="ECO:0000313" key="2">
    <source>
        <dbReference type="EMBL" id="KAF2097272.1"/>
    </source>
</evidence>
<organism evidence="2 3">
    <name type="scientific">Rhizodiscina lignyota</name>
    <dbReference type="NCBI Taxonomy" id="1504668"/>
    <lineage>
        <taxon>Eukaryota</taxon>
        <taxon>Fungi</taxon>
        <taxon>Dikarya</taxon>
        <taxon>Ascomycota</taxon>
        <taxon>Pezizomycotina</taxon>
        <taxon>Dothideomycetes</taxon>
        <taxon>Pleosporomycetidae</taxon>
        <taxon>Aulographales</taxon>
        <taxon>Rhizodiscinaceae</taxon>
        <taxon>Rhizodiscina</taxon>
    </lineage>
</organism>